<comment type="caution">
    <text evidence="2">The sequence shown here is derived from an EMBL/GenBank/DDBJ whole genome shotgun (WGS) entry which is preliminary data.</text>
</comment>
<accession>A0A699VS06</accession>
<feature type="region of interest" description="Disordered" evidence="1">
    <location>
        <begin position="33"/>
        <end position="54"/>
    </location>
</feature>
<proteinExistence type="predicted"/>
<dbReference type="AlphaFoldDB" id="A0A699VS06"/>
<dbReference type="EMBL" id="BKCJ011481864">
    <property type="protein sequence ID" value="GFD37173.1"/>
    <property type="molecule type" value="Genomic_DNA"/>
</dbReference>
<evidence type="ECO:0000313" key="2">
    <source>
        <dbReference type="EMBL" id="GFD37173.1"/>
    </source>
</evidence>
<organism evidence="2">
    <name type="scientific">Tanacetum cinerariifolium</name>
    <name type="common">Dalmatian daisy</name>
    <name type="synonym">Chrysanthemum cinerariifolium</name>
    <dbReference type="NCBI Taxonomy" id="118510"/>
    <lineage>
        <taxon>Eukaryota</taxon>
        <taxon>Viridiplantae</taxon>
        <taxon>Streptophyta</taxon>
        <taxon>Embryophyta</taxon>
        <taxon>Tracheophyta</taxon>
        <taxon>Spermatophyta</taxon>
        <taxon>Magnoliopsida</taxon>
        <taxon>eudicotyledons</taxon>
        <taxon>Gunneridae</taxon>
        <taxon>Pentapetalae</taxon>
        <taxon>asterids</taxon>
        <taxon>campanulids</taxon>
        <taxon>Asterales</taxon>
        <taxon>Asteraceae</taxon>
        <taxon>Asteroideae</taxon>
        <taxon>Anthemideae</taxon>
        <taxon>Anthemidinae</taxon>
        <taxon>Tanacetum</taxon>
    </lineage>
</organism>
<gene>
    <name evidence="2" type="ORF">Tci_909142</name>
</gene>
<name>A0A699VS06_TANCI</name>
<feature type="non-terminal residue" evidence="2">
    <location>
        <position position="1"/>
    </location>
</feature>
<sequence>NTQQFGFKLPVELRNKDIRNSEAYKEYYDIASGSTPPKTKASIRKTKSNSDTTITLPTAAGTRLSTSAKGKQHAKSSKAKGIIVLSEVAMTEAEQMKLAMKRSLQ</sequence>
<protein>
    <submittedName>
        <fullName evidence="2">Uncharacterized protein</fullName>
    </submittedName>
</protein>
<evidence type="ECO:0000256" key="1">
    <source>
        <dbReference type="SAM" id="MobiDB-lite"/>
    </source>
</evidence>
<reference evidence="2" key="1">
    <citation type="journal article" date="2019" name="Sci. Rep.">
        <title>Draft genome of Tanacetum cinerariifolium, the natural source of mosquito coil.</title>
        <authorList>
            <person name="Yamashiro T."/>
            <person name="Shiraishi A."/>
            <person name="Satake H."/>
            <person name="Nakayama K."/>
        </authorList>
    </citation>
    <scope>NUCLEOTIDE SEQUENCE</scope>
</reference>